<dbReference type="KEGG" id="aab:A4R43_37370"/>
<reference evidence="1 2" key="1">
    <citation type="submission" date="2016-04" db="EMBL/GenBank/DDBJ databases">
        <title>Complete genome sequence and analysis of deep-sea sediment isolate, Amycolatopsis sp. WP1.</title>
        <authorList>
            <person name="Wang H."/>
            <person name="Chen S."/>
            <person name="Wu Q."/>
        </authorList>
    </citation>
    <scope>NUCLEOTIDE SEQUENCE [LARGE SCALE GENOMIC DNA]</scope>
    <source>
        <strain evidence="1 2">WP1</strain>
    </source>
</reference>
<protein>
    <submittedName>
        <fullName evidence="1">Uncharacterized protein</fullName>
    </submittedName>
</protein>
<gene>
    <name evidence="1" type="ORF">A4R43_37370</name>
</gene>
<dbReference type="InterPro" id="IPR046178">
    <property type="entry name" value="DUF6187"/>
</dbReference>
<dbReference type="AlphaFoldDB" id="A0A344LHA3"/>
<dbReference type="OrthoDB" id="4248278at2"/>
<name>A0A344LHA3_9PSEU</name>
<accession>A0A344LHA3</accession>
<evidence type="ECO:0000313" key="1">
    <source>
        <dbReference type="EMBL" id="AXB47427.1"/>
    </source>
</evidence>
<sequence>MSSTHDTRFTLPAVDGPASTETGVILMGLDARRLLAGLGLASLFDDPGQVTLAVDHARHDAPLQFSLDALVAAGATRWLAARDALAAAGGPPADFASLRLAWEQTLRLLAGCDLGDAGPATVAYLAACWLRREEIDRHSD</sequence>
<dbReference type="RefSeq" id="WP_113696485.1">
    <property type="nucleotide sequence ID" value="NZ_CP015163.1"/>
</dbReference>
<dbReference type="Pfam" id="PF19685">
    <property type="entry name" value="DUF6187"/>
    <property type="match status" value="1"/>
</dbReference>
<dbReference type="Proteomes" id="UP000250434">
    <property type="component" value="Chromosome"/>
</dbReference>
<proteinExistence type="predicted"/>
<evidence type="ECO:0000313" key="2">
    <source>
        <dbReference type="Proteomes" id="UP000250434"/>
    </source>
</evidence>
<organism evidence="1 2">
    <name type="scientific">Amycolatopsis albispora</name>
    <dbReference type="NCBI Taxonomy" id="1804986"/>
    <lineage>
        <taxon>Bacteria</taxon>
        <taxon>Bacillati</taxon>
        <taxon>Actinomycetota</taxon>
        <taxon>Actinomycetes</taxon>
        <taxon>Pseudonocardiales</taxon>
        <taxon>Pseudonocardiaceae</taxon>
        <taxon>Amycolatopsis</taxon>
    </lineage>
</organism>
<dbReference type="EMBL" id="CP015163">
    <property type="protein sequence ID" value="AXB47427.1"/>
    <property type="molecule type" value="Genomic_DNA"/>
</dbReference>
<keyword evidence="2" id="KW-1185">Reference proteome</keyword>